<proteinExistence type="predicted"/>
<dbReference type="EMBL" id="LAZR01019869">
    <property type="protein sequence ID" value="KKL90950.1"/>
    <property type="molecule type" value="Genomic_DNA"/>
</dbReference>
<name>A0A0F9IAX2_9ZZZZ</name>
<comment type="caution">
    <text evidence="1">The sequence shown here is derived from an EMBL/GenBank/DDBJ whole genome shotgun (WGS) entry which is preliminary data.</text>
</comment>
<sequence length="241" mass="25890">MKFEAEGDLKLQLDLFLNHGLNLFDNFELPVELGIDTELNRVAYTWPDSNPSDQGILSNDGDGTLSWAERASNALDVFDVLISLGLWKTGGPLGYYGGIFASDAGDELTISSSGQANKIQVTTFDTNAHSDGVTSIHESNHLLIVHTGIYFCICSMAVESIDGAGATFGFAAYKNNGVTEFENIHAHRDLAAGGGDVGSVTMHGHLSLVAGDTVEIWVWNEDNTSNIVVDDITLCLHRIGL</sequence>
<protein>
    <submittedName>
        <fullName evidence="1">Uncharacterized protein</fullName>
    </submittedName>
</protein>
<organism evidence="1">
    <name type="scientific">marine sediment metagenome</name>
    <dbReference type="NCBI Taxonomy" id="412755"/>
    <lineage>
        <taxon>unclassified sequences</taxon>
        <taxon>metagenomes</taxon>
        <taxon>ecological metagenomes</taxon>
    </lineage>
</organism>
<accession>A0A0F9IAX2</accession>
<dbReference type="AlphaFoldDB" id="A0A0F9IAX2"/>
<reference evidence="1" key="1">
    <citation type="journal article" date="2015" name="Nature">
        <title>Complex archaea that bridge the gap between prokaryotes and eukaryotes.</title>
        <authorList>
            <person name="Spang A."/>
            <person name="Saw J.H."/>
            <person name="Jorgensen S.L."/>
            <person name="Zaremba-Niedzwiedzka K."/>
            <person name="Martijn J."/>
            <person name="Lind A.E."/>
            <person name="van Eijk R."/>
            <person name="Schleper C."/>
            <person name="Guy L."/>
            <person name="Ettema T.J."/>
        </authorList>
    </citation>
    <scope>NUCLEOTIDE SEQUENCE</scope>
</reference>
<gene>
    <name evidence="1" type="ORF">LCGC14_1899570</name>
</gene>
<evidence type="ECO:0000313" key="1">
    <source>
        <dbReference type="EMBL" id="KKL90950.1"/>
    </source>
</evidence>